<keyword evidence="6 9" id="KW-0029">Amino-acid transport</keyword>
<dbReference type="NCBIfam" id="NF010151">
    <property type="entry name" value="PRK13628.1"/>
    <property type="match status" value="1"/>
</dbReference>
<protein>
    <recommendedName>
        <fullName evidence="9">Serine/threonine transporter SstT</fullName>
    </recommendedName>
    <alternativeName>
        <fullName evidence="9">Na(+)/serine-threonine symporter</fullName>
    </alternativeName>
</protein>
<keyword evidence="7 9" id="KW-1133">Transmembrane helix</keyword>
<keyword evidence="8 9" id="KW-0472">Membrane</keyword>
<evidence type="ECO:0000256" key="6">
    <source>
        <dbReference type="ARBA" id="ARBA00022970"/>
    </source>
</evidence>
<keyword evidence="3 9" id="KW-1003">Cell membrane</keyword>
<evidence type="ECO:0000256" key="9">
    <source>
        <dbReference type="HAMAP-Rule" id="MF_01582"/>
    </source>
</evidence>
<dbReference type="Gene3D" id="1.10.3860.10">
    <property type="entry name" value="Sodium:dicarboxylate symporter"/>
    <property type="match status" value="1"/>
</dbReference>
<keyword evidence="2 9" id="KW-0813">Transport</keyword>
<dbReference type="InterPro" id="IPR023025">
    <property type="entry name" value="Ser_Thr_transp_SstT"/>
</dbReference>
<keyword evidence="11" id="KW-1185">Reference proteome</keyword>
<dbReference type="Proteomes" id="UP001164187">
    <property type="component" value="Chromosome"/>
</dbReference>
<comment type="function">
    <text evidence="9">Involved in the import of serine and threonine into the cell, with the concomitant import of sodium (symport system).</text>
</comment>
<keyword evidence="5 9" id="KW-0769">Symport</keyword>
<dbReference type="PANTHER" id="PTHR42865:SF8">
    <property type="entry name" value="SERINE_THREONINE TRANSPORTER SSTT"/>
    <property type="match status" value="1"/>
</dbReference>
<proteinExistence type="inferred from homology"/>
<comment type="subcellular location">
    <subcellularLocation>
        <location evidence="9">Cell membrane</location>
        <topology evidence="9">Multi-pass membrane protein</topology>
    </subcellularLocation>
    <subcellularLocation>
        <location evidence="1">Membrane</location>
        <topology evidence="1">Multi-pass membrane protein</topology>
    </subcellularLocation>
</comment>
<gene>
    <name evidence="9 10" type="primary">sstT</name>
    <name evidence="10" type="ORF">O0R46_02525</name>
</gene>
<evidence type="ECO:0000256" key="1">
    <source>
        <dbReference type="ARBA" id="ARBA00004141"/>
    </source>
</evidence>
<dbReference type="RefSeq" id="WP_269312020.1">
    <property type="nucleotide sequence ID" value="NZ_CP114052.1"/>
</dbReference>
<dbReference type="HAMAP" id="MF_01582">
    <property type="entry name" value="Ser_Thr_transp_SstT"/>
    <property type="match status" value="1"/>
</dbReference>
<comment type="catalytic activity">
    <reaction evidence="9">
        <text>L-serine(in) + Na(+)(in) = L-serine(out) + Na(+)(out)</text>
        <dbReference type="Rhea" id="RHEA:29575"/>
        <dbReference type="ChEBI" id="CHEBI:29101"/>
        <dbReference type="ChEBI" id="CHEBI:33384"/>
    </reaction>
</comment>
<dbReference type="InterPro" id="IPR001991">
    <property type="entry name" value="Na-dicarboxylate_symporter"/>
</dbReference>
<feature type="transmembrane region" description="Helical" evidence="9">
    <location>
        <begin position="323"/>
        <end position="347"/>
    </location>
</feature>
<comment type="similarity">
    <text evidence="9">Belongs to the dicarboxylate/amino acid:cation symporter (DAACS) (TC 2.A.23) family.</text>
</comment>
<feature type="transmembrane region" description="Helical" evidence="9">
    <location>
        <begin position="179"/>
        <end position="199"/>
    </location>
</feature>
<sequence>MRNLLNKWNSISLVKRIIIGMIIGIILGMTVPQVKEIGILGALFVGALKAVAPILVFFLVMAALAQHREGQKTNMKSIIGLYLIGTFSASLIAVIASFIFPVKLVLAEAAKGDVTAPGGIEEVLKALLMNLVDNPVNALVNANYIGILTWAIIFGLALKAAPITVKDTLNAISEAVSQAVRWVINCAPFGIMGLVFTTVSENGIGVFTNYGYLLAVLLGCMFFVALVVNPLIVWLNIKTNPYPLVFRVLKDSGLYAFFTRSSAANIPVNMKLCEELGLDEDTYSVSIPLGATINMAGASVTIAVLSLAAAYTLGIKVDVPTAIILSFLAAISACGASGVAGGSLLLIPLACSLFGIPNDLAMQVVGVGFIIGVIQDSCETGLNSSTDVLFTAAAELKERRKEGIKVDYKSVKADAIRINEEKALANQEVL</sequence>
<comment type="catalytic activity">
    <reaction evidence="9">
        <text>L-threonine(in) + Na(+)(in) = L-threonine(out) + Na(+)(out)</text>
        <dbReference type="Rhea" id="RHEA:69999"/>
        <dbReference type="ChEBI" id="CHEBI:29101"/>
        <dbReference type="ChEBI" id="CHEBI:57926"/>
    </reaction>
</comment>
<evidence type="ECO:0000256" key="5">
    <source>
        <dbReference type="ARBA" id="ARBA00022847"/>
    </source>
</evidence>
<feature type="transmembrane region" description="Helical" evidence="9">
    <location>
        <begin position="138"/>
        <end position="158"/>
    </location>
</feature>
<dbReference type="PANTHER" id="PTHR42865">
    <property type="entry name" value="PROTON/GLUTAMATE-ASPARTATE SYMPORTER"/>
    <property type="match status" value="1"/>
</dbReference>
<dbReference type="Pfam" id="PF00375">
    <property type="entry name" value="SDF"/>
    <property type="match status" value="1"/>
</dbReference>
<feature type="transmembrane region" description="Helical" evidence="9">
    <location>
        <begin position="77"/>
        <end position="100"/>
    </location>
</feature>
<dbReference type="SUPFAM" id="SSF118215">
    <property type="entry name" value="Proton glutamate symport protein"/>
    <property type="match status" value="1"/>
</dbReference>
<evidence type="ECO:0000256" key="3">
    <source>
        <dbReference type="ARBA" id="ARBA00022475"/>
    </source>
</evidence>
<dbReference type="PRINTS" id="PR00173">
    <property type="entry name" value="EDTRNSPORT"/>
</dbReference>
<accession>A0ABY7JTG4</accession>
<feature type="transmembrane region" description="Helical" evidence="9">
    <location>
        <begin position="211"/>
        <end position="237"/>
    </location>
</feature>
<reference evidence="10" key="1">
    <citation type="submission" date="2022-12" db="EMBL/GenBank/DDBJ databases">
        <title>Peptostreptococcus.</title>
        <authorList>
            <person name="Lee S.H."/>
        </authorList>
    </citation>
    <scope>NUCLEOTIDE SEQUENCE</scope>
    <source>
        <strain evidence="10">CBA3647</strain>
    </source>
</reference>
<feature type="transmembrane region" description="Helical" evidence="9">
    <location>
        <begin position="37"/>
        <end position="65"/>
    </location>
</feature>
<evidence type="ECO:0000256" key="4">
    <source>
        <dbReference type="ARBA" id="ARBA00022692"/>
    </source>
</evidence>
<feature type="transmembrane region" description="Helical" evidence="9">
    <location>
        <begin position="291"/>
        <end position="311"/>
    </location>
</feature>
<name>A0ABY7JTG4_9FIRM</name>
<evidence type="ECO:0000256" key="7">
    <source>
        <dbReference type="ARBA" id="ARBA00022989"/>
    </source>
</evidence>
<dbReference type="InterPro" id="IPR036458">
    <property type="entry name" value="Na:dicarbo_symporter_sf"/>
</dbReference>
<evidence type="ECO:0000256" key="8">
    <source>
        <dbReference type="ARBA" id="ARBA00023136"/>
    </source>
</evidence>
<dbReference type="EMBL" id="CP114052">
    <property type="protein sequence ID" value="WAW15348.1"/>
    <property type="molecule type" value="Genomic_DNA"/>
</dbReference>
<evidence type="ECO:0000313" key="11">
    <source>
        <dbReference type="Proteomes" id="UP001164187"/>
    </source>
</evidence>
<keyword evidence="4 9" id="KW-0812">Transmembrane</keyword>
<organism evidence="10 11">
    <name type="scientific">Peptostreptococcus equinus</name>
    <dbReference type="NCBI Taxonomy" id="3003601"/>
    <lineage>
        <taxon>Bacteria</taxon>
        <taxon>Bacillati</taxon>
        <taxon>Bacillota</taxon>
        <taxon>Clostridia</taxon>
        <taxon>Peptostreptococcales</taxon>
        <taxon>Peptostreptococcaceae</taxon>
        <taxon>Peptostreptococcus</taxon>
    </lineage>
</organism>
<feature type="transmembrane region" description="Helical" evidence="9">
    <location>
        <begin position="12"/>
        <end position="31"/>
    </location>
</feature>
<evidence type="ECO:0000256" key="2">
    <source>
        <dbReference type="ARBA" id="ARBA00022448"/>
    </source>
</evidence>
<evidence type="ECO:0000313" key="10">
    <source>
        <dbReference type="EMBL" id="WAW15348.1"/>
    </source>
</evidence>